<dbReference type="PANTHER" id="PTHR11012:SF47">
    <property type="entry name" value="GH22833P"/>
    <property type="match status" value="1"/>
</dbReference>
<dbReference type="AlphaFoldDB" id="A0A226EZR2"/>
<dbReference type="InterPro" id="IPR011009">
    <property type="entry name" value="Kinase-like_dom_sf"/>
</dbReference>
<evidence type="ECO:0000313" key="2">
    <source>
        <dbReference type="EMBL" id="OXA62371.1"/>
    </source>
</evidence>
<dbReference type="Pfam" id="PF02958">
    <property type="entry name" value="EcKL"/>
    <property type="match status" value="1"/>
</dbReference>
<accession>A0A226EZR2</accession>
<evidence type="ECO:0000259" key="1">
    <source>
        <dbReference type="SMART" id="SM00587"/>
    </source>
</evidence>
<dbReference type="InterPro" id="IPR004119">
    <property type="entry name" value="EcKL"/>
</dbReference>
<dbReference type="InterPro" id="IPR015897">
    <property type="entry name" value="CHK_kinase-like"/>
</dbReference>
<dbReference type="SMART" id="SM00587">
    <property type="entry name" value="CHK"/>
    <property type="match status" value="1"/>
</dbReference>
<keyword evidence="3" id="KW-1185">Reference proteome</keyword>
<dbReference type="Proteomes" id="UP000198287">
    <property type="component" value="Unassembled WGS sequence"/>
</dbReference>
<dbReference type="EMBL" id="LNIX01000001">
    <property type="protein sequence ID" value="OXA62371.1"/>
    <property type="molecule type" value="Genomic_DNA"/>
</dbReference>
<feature type="domain" description="CHK kinase-like" evidence="1">
    <location>
        <begin position="155"/>
        <end position="378"/>
    </location>
</feature>
<dbReference type="OMA" id="NEMAEVF"/>
<dbReference type="SUPFAM" id="SSF56112">
    <property type="entry name" value="Protein kinase-like (PK-like)"/>
    <property type="match status" value="1"/>
</dbReference>
<comment type="caution">
    <text evidence="2">The sequence shown here is derived from an EMBL/GenBank/DDBJ whole genome shotgun (WGS) entry which is preliminary data.</text>
</comment>
<dbReference type="OrthoDB" id="190089at2759"/>
<name>A0A226EZR2_FOLCA</name>
<proteinExistence type="predicted"/>
<organism evidence="2 3">
    <name type="scientific">Folsomia candida</name>
    <name type="common">Springtail</name>
    <dbReference type="NCBI Taxonomy" id="158441"/>
    <lineage>
        <taxon>Eukaryota</taxon>
        <taxon>Metazoa</taxon>
        <taxon>Ecdysozoa</taxon>
        <taxon>Arthropoda</taxon>
        <taxon>Hexapoda</taxon>
        <taxon>Collembola</taxon>
        <taxon>Entomobryomorpha</taxon>
        <taxon>Isotomoidea</taxon>
        <taxon>Isotomidae</taxon>
        <taxon>Proisotominae</taxon>
        <taxon>Folsomia</taxon>
    </lineage>
</organism>
<protein>
    <recommendedName>
        <fullName evidence="1">CHK kinase-like domain-containing protein</fullName>
    </recommendedName>
</protein>
<dbReference type="PANTHER" id="PTHR11012">
    <property type="entry name" value="PROTEIN KINASE-LIKE DOMAIN-CONTAINING"/>
    <property type="match status" value="1"/>
</dbReference>
<reference evidence="2 3" key="1">
    <citation type="submission" date="2015-12" db="EMBL/GenBank/DDBJ databases">
        <title>The genome of Folsomia candida.</title>
        <authorList>
            <person name="Faddeeva A."/>
            <person name="Derks M.F."/>
            <person name="Anvar Y."/>
            <person name="Smit S."/>
            <person name="Van Straalen N."/>
            <person name="Roelofs D."/>
        </authorList>
    </citation>
    <scope>NUCLEOTIDE SEQUENCE [LARGE SCALE GENOMIC DNA]</scope>
    <source>
        <strain evidence="2 3">VU population</strain>
        <tissue evidence="2">Whole body</tissue>
    </source>
</reference>
<gene>
    <name evidence="2" type="ORF">Fcan01_03514</name>
</gene>
<evidence type="ECO:0000313" key="3">
    <source>
        <dbReference type="Proteomes" id="UP000198287"/>
    </source>
</evidence>
<sequence>MSENGVDGDPCSSSIPNITKSFLESALQKKVKTFDVISGSNPGDNFTSVLYGVDVVLEDDSSDHPQQHLLLKLYPNHPIRQKFLDDTNLFWKEYSVYKTLIPEYMKLQKKVVQKKSDLLKLAFPPFVGGSAINYKNALSKNAEDEHKSDFFSNYILMQDVRKSCGFTMANKQLGLDFDHCALVVKELAKLHALSLAYKVHSGLSTLTSRFPFLAEAFLSDENVFIQPVAKSNFEMVLQLMETDVSLKGSEAMRSFRKLDGKIMDIFKMFVSPEGVDEVEARKLRRLMGPNEDENNGKKQWIVGGHGDCWINNMLFRYDPITKKPVEIMLVDLQVFRESCLTLDLVYFFYTSTDHNLRSQSLDSLLQLYADHFLQFCRILDTPPFPDFSVKELKRRFNRSKVLGFMMAILVLPIILTSPENSVNLDDVEVKASGKEGEEGEIPDLSDLLDSMKVKEAGDQNLMQSRFQGMILELHKDGVL</sequence>